<dbReference type="Proteomes" id="UP001212841">
    <property type="component" value="Unassembled WGS sequence"/>
</dbReference>
<dbReference type="PANTHER" id="PTHR47447:SF17">
    <property type="entry name" value="OS12G0638900 PROTEIN"/>
    <property type="match status" value="1"/>
</dbReference>
<proteinExistence type="inferred from homology"/>
<dbReference type="AlphaFoldDB" id="A0AAD5X3B2"/>
<feature type="non-terminal residue" evidence="6">
    <location>
        <position position="549"/>
    </location>
</feature>
<sequence>MQQQAEQEVQAAKEMRAKRKLAQTQFIRSIPAPTQNRITVFRRASAVGNLEIAIDNYMELQKSNWLPLLALRDFSSIFFTLAKTQEGTGIPTPRIVALLRTVFDDMLKIFPSEMSAQSTLTENVHQTFIRLYLRSQNTSSLLSMSDHVLKNGTLQTHNLLLHALLTESLHQKVIDLFSHMRLNPDITPDCQTYAIVIRAHAYSDDVPSAKQLFTEMIDSGLEPDIRLIFHVVQAYGKAGDLESIQNMLPLMQTYNLKPTRQIYNAIMHAYAKAGLQSEALEIFKALSLEYESQTEEALASGKLPETRLHPDTVSYNILIDMFAKSGSLEPAEQLFQQMQAEGIEPDVVTFASLINACVMADDMPRAEEYVEVLNAKGHPPNINLLTSLIRGYKRAHQKEKAIQTYDRLLSLRLRPDRHVFRSLLGALDADAQLCEKYYSEMRSFAIAPDDVILDQILRAHLYGGSGIGVIRRRFRDGLRSARGDIGVCNVFLQAELKYGMTTGQAVKQVYEEIFVKRGIKPNVKTLQILVDDCWARILGAGTEKEGEGG</sequence>
<comment type="subunit">
    <text evidence="4">Binds to mitochondrial small subunit 15S rRNA.</text>
</comment>
<comment type="similarity">
    <text evidence="1">Belongs to the CCM1 family.</text>
</comment>
<evidence type="ECO:0000256" key="1">
    <source>
        <dbReference type="ARBA" id="ARBA00006192"/>
    </source>
</evidence>
<comment type="caution">
    <text evidence="6">The sequence shown here is derived from an EMBL/GenBank/DDBJ whole genome shotgun (WGS) entry which is preliminary data.</text>
</comment>
<evidence type="ECO:0000256" key="3">
    <source>
        <dbReference type="ARBA" id="ARBA00044493"/>
    </source>
</evidence>
<protein>
    <recommendedName>
        <fullName evidence="8">Pentacotripeptide-repeat region of PRORP domain-containing protein</fullName>
    </recommendedName>
</protein>
<evidence type="ECO:0000256" key="5">
    <source>
        <dbReference type="PROSITE-ProRule" id="PRU00708"/>
    </source>
</evidence>
<name>A0AAD5X3B2_9FUNG</name>
<feature type="repeat" description="PPR" evidence="5">
    <location>
        <begin position="189"/>
        <end position="223"/>
    </location>
</feature>
<evidence type="ECO:0000313" key="7">
    <source>
        <dbReference type="Proteomes" id="UP001212841"/>
    </source>
</evidence>
<comment type="function">
    <text evidence="3">Regulates mitochondrial small subunit maturation by controlling 15S rRNA 5'-end processing. Localizes to the 5' precursor of the 15S rRNA in a position that is subsequently occupied by mS47 in the mature yeast mtSSU. Uses structure and sequence-specific RNA recognition, binding to a single-stranded region of the precursor and specifically recognizing bases -6 to -1. The exchange of Ccm1 for mS47 is coupled to the irreversible removal of precursor rRNA that is accompanied by conformational changes of the mitoribosomal proteins uS5m and mS26. These conformational changes signal completion of 5'-end rRNA processing through protection of the mature 5'-end of the 15S rRNA and stabilization of mS47. The removal of the 5' precursor together with the dissociation of Ccm1 may be catalyzed by the 5'-3' exoribonuclease Pet127. Involved in the specific removal of group I introns in mitochondrial encoded transcripts.</text>
</comment>
<dbReference type="Pfam" id="PF13812">
    <property type="entry name" value="PPR_3"/>
    <property type="match status" value="2"/>
</dbReference>
<organism evidence="6 7">
    <name type="scientific">Rhizophlyctis rosea</name>
    <dbReference type="NCBI Taxonomy" id="64517"/>
    <lineage>
        <taxon>Eukaryota</taxon>
        <taxon>Fungi</taxon>
        <taxon>Fungi incertae sedis</taxon>
        <taxon>Chytridiomycota</taxon>
        <taxon>Chytridiomycota incertae sedis</taxon>
        <taxon>Chytridiomycetes</taxon>
        <taxon>Rhizophlyctidales</taxon>
        <taxon>Rhizophlyctidaceae</taxon>
        <taxon>Rhizophlyctis</taxon>
    </lineage>
</organism>
<keyword evidence="2" id="KW-0677">Repeat</keyword>
<reference evidence="6" key="1">
    <citation type="submission" date="2020-05" db="EMBL/GenBank/DDBJ databases">
        <title>Phylogenomic resolution of chytrid fungi.</title>
        <authorList>
            <person name="Stajich J.E."/>
            <person name="Amses K."/>
            <person name="Simmons R."/>
            <person name="Seto K."/>
            <person name="Myers J."/>
            <person name="Bonds A."/>
            <person name="Quandt C.A."/>
            <person name="Barry K."/>
            <person name="Liu P."/>
            <person name="Grigoriev I."/>
            <person name="Longcore J.E."/>
            <person name="James T.Y."/>
        </authorList>
    </citation>
    <scope>NUCLEOTIDE SEQUENCE</scope>
    <source>
        <strain evidence="6">JEL0318</strain>
    </source>
</reference>
<dbReference type="SUPFAM" id="SSF48452">
    <property type="entry name" value="TPR-like"/>
    <property type="match status" value="1"/>
</dbReference>
<feature type="repeat" description="PPR" evidence="5">
    <location>
        <begin position="381"/>
        <end position="415"/>
    </location>
</feature>
<dbReference type="PROSITE" id="PS51375">
    <property type="entry name" value="PPR"/>
    <property type="match status" value="4"/>
</dbReference>
<feature type="repeat" description="PPR" evidence="5">
    <location>
        <begin position="311"/>
        <end position="345"/>
    </location>
</feature>
<dbReference type="Gene3D" id="1.25.40.10">
    <property type="entry name" value="Tetratricopeptide repeat domain"/>
    <property type="match status" value="2"/>
</dbReference>
<dbReference type="NCBIfam" id="TIGR00756">
    <property type="entry name" value="PPR"/>
    <property type="match status" value="2"/>
</dbReference>
<dbReference type="PANTHER" id="PTHR47447">
    <property type="entry name" value="OS03G0856100 PROTEIN"/>
    <property type="match status" value="1"/>
</dbReference>
<dbReference type="EMBL" id="JADGJD010000886">
    <property type="protein sequence ID" value="KAJ3047872.1"/>
    <property type="molecule type" value="Genomic_DNA"/>
</dbReference>
<gene>
    <name evidence="6" type="ORF">HK097_011092</name>
</gene>
<evidence type="ECO:0000313" key="6">
    <source>
        <dbReference type="EMBL" id="KAJ3047872.1"/>
    </source>
</evidence>
<keyword evidence="7" id="KW-1185">Reference proteome</keyword>
<evidence type="ECO:0000256" key="4">
    <source>
        <dbReference type="ARBA" id="ARBA00044511"/>
    </source>
</evidence>
<dbReference type="Pfam" id="PF13041">
    <property type="entry name" value="PPR_2"/>
    <property type="match status" value="1"/>
</dbReference>
<evidence type="ECO:0000256" key="2">
    <source>
        <dbReference type="ARBA" id="ARBA00022737"/>
    </source>
</evidence>
<accession>A0AAD5X3B2</accession>
<feature type="repeat" description="PPR" evidence="5">
    <location>
        <begin position="346"/>
        <end position="380"/>
    </location>
</feature>
<evidence type="ECO:0008006" key="8">
    <source>
        <dbReference type="Google" id="ProtNLM"/>
    </source>
</evidence>
<dbReference type="InterPro" id="IPR011990">
    <property type="entry name" value="TPR-like_helical_dom_sf"/>
</dbReference>
<dbReference type="InterPro" id="IPR002885">
    <property type="entry name" value="PPR_rpt"/>
</dbReference>